<feature type="disulfide bond" evidence="11">
    <location>
        <begin position="1513"/>
        <end position="1525"/>
    </location>
</feature>
<dbReference type="FunFam" id="3.10.250.10:FF:000001">
    <property type="entry name" value="Lysyl oxidase 4 isoform X1"/>
    <property type="match status" value="3"/>
</dbReference>
<dbReference type="FunFam" id="3.10.250.10:FF:000005">
    <property type="entry name" value="Neurotrypsin isoform A"/>
    <property type="match status" value="1"/>
</dbReference>
<dbReference type="FunFam" id="3.10.250.10:FF:000006">
    <property type="entry name" value="neurotrypsin isoform X2"/>
    <property type="match status" value="3"/>
</dbReference>
<evidence type="ECO:0000256" key="1">
    <source>
        <dbReference type="ARBA" id="ARBA00004613"/>
    </source>
</evidence>
<dbReference type="Pfam" id="PF00530">
    <property type="entry name" value="SRCR"/>
    <property type="match status" value="12"/>
</dbReference>
<accession>A0AA35WZK2</accession>
<feature type="disulfide bond" evidence="12">
    <location>
        <begin position="788"/>
        <end position="852"/>
    </location>
</feature>
<keyword evidence="6" id="KW-0378">Hydrolase</keyword>
<protein>
    <submittedName>
        <fullName evidence="16">Deleted in malignant brain tumors 1 protein</fullName>
    </submittedName>
</protein>
<feature type="domain" description="SRCR" evidence="15">
    <location>
        <begin position="1375"/>
        <end position="1475"/>
    </location>
</feature>
<feature type="disulfide bond" evidence="11">
    <location>
        <begin position="1520"/>
        <end position="1538"/>
    </location>
</feature>
<dbReference type="PANTHER" id="PTHR19331:SF465">
    <property type="entry name" value="EGG PEPTIDE SPERACT RECEPTOR"/>
    <property type="match status" value="1"/>
</dbReference>
<evidence type="ECO:0000313" key="17">
    <source>
        <dbReference type="Proteomes" id="UP001174909"/>
    </source>
</evidence>
<dbReference type="SUPFAM" id="SSF57424">
    <property type="entry name" value="LDL receptor-like module"/>
    <property type="match status" value="5"/>
</dbReference>
<feature type="disulfide bond" evidence="12">
    <location>
        <begin position="1338"/>
        <end position="1348"/>
    </location>
</feature>
<evidence type="ECO:0000256" key="3">
    <source>
        <dbReference type="ARBA" id="ARBA00022670"/>
    </source>
</evidence>
<feature type="disulfide bond" evidence="12">
    <location>
        <begin position="468"/>
        <end position="478"/>
    </location>
</feature>
<evidence type="ECO:0000256" key="12">
    <source>
        <dbReference type="PROSITE-ProRule" id="PRU00196"/>
    </source>
</evidence>
<feature type="disulfide bond" evidence="12">
    <location>
        <begin position="832"/>
        <end position="842"/>
    </location>
</feature>
<feature type="disulfide bond" evidence="12">
    <location>
        <begin position="605"/>
        <end position="615"/>
    </location>
</feature>
<dbReference type="CDD" id="cd00112">
    <property type="entry name" value="LDLa"/>
    <property type="match status" value="5"/>
</dbReference>
<evidence type="ECO:0000256" key="8">
    <source>
        <dbReference type="ARBA" id="ARBA00023157"/>
    </source>
</evidence>
<sequence length="1667" mass="180670">MLGFRTAIQVHRSIFSPNRGYVVGLDCVGTESELRQCRFRGILVGRQCRFGYAGGVSCTNDSEAAEYPVRLVGGSGPHEGRVEIYYHGVWGTVCRNMWGIEDANVVCRQLGFSKATRVVAWNEFRGAVGQIWLDSVGCSGSEESLDMCGHMGWGDHNFCSHSRDAEAVCEGYDGRYRPVRLVNGSTEFEGRVEVRLQNEWGSVCGDGWDQRDAAVVCRQLGFASEGAEPLLSAYYGEGSGLIMLSEVECTGQELYVTDCPSSGYYQHNCNHSHDVGVRCSGRIPESRFTNPICLVVNGSHLSQNKGTIEIYDNGTWSSICDINWSFADGMVACRMLGFRTANDVHHGSHFGAGRFNILLDGVQCAGDEDELIDCRHSQQLSRNCHDHTKDAGVSCTNDTAPVRLVGGNGPHEGRVEIYHQGQWGTVCGYWWDIIDSQVVCKELGYPRATEVTYFGRGTGAVWLSYVSCTGLESSLDLCVHGGWGRTSFCGRAGVICEAYDFVCASGGGVSQYLVCDGVGDCPDSSDEERCVYLPETPVRLVGGGGPHEGRVEIYYQGQWGTVCDDEWGFVEAGVVCRQLGYAGVWFPAVGAAYGEGTGVIWDVNCRGFESSLDVCLHNSWGSHNCDHSQDAGAYCQDTKPDTGPRPVRLVNGSTEFEGRVEIQLQGRWGSVCGDGWDQRDAAVVCRQLGFASEGAEPLLSAYYGEGYGPIILDDVECTGLETYLTNCPSSGYYQHNCNRSQDVGVRCSSHVPESEFSNPIRLVVNSTTLSVHEGTIEIYYNHKWNTICDENWDFPDALVACRMLGFRTVAQVYAGAFFGAGHQNILLSNMSCTGTEHELIECRHNGYFNNSCIHRLHDAGVSCTNDSAAPVRLAGGRVQHEGRVEIYLQGEWGTVCGWTLNDANVACRQLDYRSATTTGYFGAGPADILLQVSCAGSEGSLDLCPHRGWGVHSCRERETAGVVCAGCGLNQFTCASGGGCVPLSSVCDDHPFDCQDNSDEINCGCEFECAAGDCVPLSSVCDGVTNCSDSTDETECVFEHPVRLVGGSGPHEGRVEIYYQGQWGTVCEINWDIVDADVVCRQLGYSQATRASVRAEFGEGSGPIWLSYVNCRGFERSLDLCYRGELGDNVSDCYHYRDVGAVCEGNDTGLLPIRLVNGATEYEGLVEILLDGHLGSVCGDGWDQRDAAVVCRQLGFASEGAEHLLSAYYGESSGPILLSNVECSGTELYLKDCPSSGLYQHSCTHSQDVGVRCSAGSPVSEFSNPVRLVVNGSHVSHDEGTVEIYYNGAWNTICDTEWDMAEAIVACRMLGFRTASGAYSRSFFGYGRPSRLEDNVRCDGTESELSDCFYDDQFLYGCGYENAAGISCTDDTAPVRLVGGSGPHEGRVEIYHQGQWGTVCDDGWSWIDANVVCKQLGYYEAISTLHEFGQELFSRKIWLKKVACTGSEIALDLCPHAGWGLTYCANNHDAGVESEECRSDQFRCSSGGCVPGRTVCDGVAQCNDNSDELNCVCLRYQYQCSNDECVDGSDECDGKEDCSDGSDEMDCSVIDPSSSSSFSGQFEVMMIIIVSILVCLCCAVCIPGVIVGYYCSRSKAKSRPTAPAARNTLGVYEVSFLSGRNPIPPVGPSDFPPVGPSDFPPIGPSDFPPVGPSDFPPVGPSVHNPIP</sequence>
<feature type="disulfide bond" evidence="12">
    <location>
        <begin position="364"/>
        <end position="374"/>
    </location>
</feature>
<feature type="domain" description="SRCR" evidence="15">
    <location>
        <begin position="760"/>
        <end position="864"/>
    </location>
</feature>
<feature type="disulfide bond" evidence="11">
    <location>
        <begin position="1532"/>
        <end position="1547"/>
    </location>
</feature>
<evidence type="ECO:0000256" key="7">
    <source>
        <dbReference type="ARBA" id="ARBA00022825"/>
    </source>
</evidence>
<name>A0AA35WZK2_GEOBA</name>
<feature type="disulfide bond" evidence="12">
    <location>
        <begin position="934"/>
        <end position="944"/>
    </location>
</feature>
<gene>
    <name evidence="16" type="ORF">GBAR_LOCUS21573</name>
</gene>
<comment type="caution">
    <text evidence="12">Lacks conserved residue(s) required for the propagation of feature annotation.</text>
</comment>
<feature type="disulfide bond" evidence="12">
    <location>
        <begin position="1444"/>
        <end position="1454"/>
    </location>
</feature>
<dbReference type="FunFam" id="4.10.400.10:FF:000065">
    <property type="entry name" value="Transmembrane protease serine 7"/>
    <property type="match status" value="1"/>
</dbReference>
<reference evidence="16" key="1">
    <citation type="submission" date="2023-03" db="EMBL/GenBank/DDBJ databases">
        <authorList>
            <person name="Steffen K."/>
            <person name="Cardenas P."/>
        </authorList>
    </citation>
    <scope>NUCLEOTIDE SEQUENCE</scope>
</reference>
<dbReference type="PRINTS" id="PR00258">
    <property type="entry name" value="SPERACTRCPTR"/>
</dbReference>
<dbReference type="Gene3D" id="4.10.400.10">
    <property type="entry name" value="Low-density Lipoprotein Receptor"/>
    <property type="match status" value="5"/>
</dbReference>
<evidence type="ECO:0000256" key="10">
    <source>
        <dbReference type="ARBA" id="ARBA00023180"/>
    </source>
</evidence>
<dbReference type="GO" id="GO:0016020">
    <property type="term" value="C:membrane"/>
    <property type="evidence" value="ECO:0007669"/>
    <property type="project" value="InterPro"/>
</dbReference>
<feature type="disulfide bond" evidence="12">
    <location>
        <begin position="1294"/>
        <end position="1358"/>
    </location>
</feature>
<keyword evidence="14" id="KW-1133">Transmembrane helix</keyword>
<feature type="non-terminal residue" evidence="16">
    <location>
        <position position="1667"/>
    </location>
</feature>
<dbReference type="GO" id="GO:0005576">
    <property type="term" value="C:extracellular region"/>
    <property type="evidence" value="ECO:0007669"/>
    <property type="project" value="UniProtKB-SubCell"/>
</dbReference>
<keyword evidence="4" id="KW-0732">Signal</keyword>
<dbReference type="SMART" id="SM00192">
    <property type="entry name" value="LDLa"/>
    <property type="match status" value="5"/>
</dbReference>
<dbReference type="PRINTS" id="PR00261">
    <property type="entry name" value="LDLRECEPTOR"/>
</dbReference>
<keyword evidence="2" id="KW-0964">Secreted</keyword>
<dbReference type="InterPro" id="IPR036055">
    <property type="entry name" value="LDL_receptor-like_sf"/>
</dbReference>
<keyword evidence="7" id="KW-0720">Serine protease</keyword>
<feature type="disulfide bond" evidence="11">
    <location>
        <begin position="1009"/>
        <end position="1027"/>
    </location>
</feature>
<feature type="disulfide bond" evidence="12">
    <location>
        <begin position="717"/>
        <end position="727"/>
    </location>
</feature>
<feature type="domain" description="SRCR" evidence="15">
    <location>
        <begin position="538"/>
        <end position="636"/>
    </location>
</feature>
<dbReference type="PROSITE" id="PS01209">
    <property type="entry name" value="LDLRA_1"/>
    <property type="match status" value="2"/>
</dbReference>
<keyword evidence="17" id="KW-1185">Reference proteome</keyword>
<feature type="transmembrane region" description="Helical" evidence="14">
    <location>
        <begin position="1564"/>
        <end position="1590"/>
    </location>
</feature>
<feature type="disulfide bond" evidence="11">
    <location>
        <begin position="503"/>
        <end position="521"/>
    </location>
</feature>
<feature type="disulfide bond" evidence="12">
    <location>
        <begin position="249"/>
        <end position="259"/>
    </location>
</feature>
<evidence type="ECO:0000256" key="5">
    <source>
        <dbReference type="ARBA" id="ARBA00022737"/>
    </source>
</evidence>
<keyword evidence="14" id="KW-0472">Membrane</keyword>
<dbReference type="InterPro" id="IPR002172">
    <property type="entry name" value="LDrepeatLR_classA_rpt"/>
</dbReference>
<feature type="domain" description="SRCR" evidence="15">
    <location>
        <begin position="402"/>
        <end position="497"/>
    </location>
</feature>
<feature type="disulfide bond" evidence="11">
    <location>
        <begin position="1477"/>
        <end position="1489"/>
    </location>
</feature>
<proteinExistence type="predicted"/>
<feature type="domain" description="SRCR" evidence="15">
    <location>
        <begin position="179"/>
        <end position="280"/>
    </location>
</feature>
<dbReference type="FunFam" id="3.10.250.10:FF:000007">
    <property type="entry name" value="Soluble scavenger receptor cysteine-rich domain-containing protein SSC5D"/>
    <property type="match status" value="3"/>
</dbReference>
<feature type="disulfide bond" evidence="12">
    <location>
        <begin position="1400"/>
        <end position="1464"/>
    </location>
</feature>
<dbReference type="Pfam" id="PF00057">
    <property type="entry name" value="Ldl_recept_a"/>
    <property type="match status" value="3"/>
</dbReference>
<evidence type="ECO:0000256" key="13">
    <source>
        <dbReference type="SAM" id="MobiDB-lite"/>
    </source>
</evidence>
<evidence type="ECO:0000256" key="6">
    <source>
        <dbReference type="ARBA" id="ARBA00022801"/>
    </source>
</evidence>
<dbReference type="InterPro" id="IPR001190">
    <property type="entry name" value="SRCR"/>
</dbReference>
<keyword evidence="9" id="KW-0675">Receptor</keyword>
<feature type="region of interest" description="Disordered" evidence="13">
    <location>
        <begin position="1623"/>
        <end position="1667"/>
    </location>
</feature>
<dbReference type="FunFam" id="3.10.250.10:FF:000011">
    <property type="entry name" value="Scavenger receptor class A member 5"/>
    <property type="match status" value="2"/>
</dbReference>
<evidence type="ECO:0000313" key="16">
    <source>
        <dbReference type="EMBL" id="CAI8038679.1"/>
    </source>
</evidence>
<feature type="compositionally biased region" description="Pro residues" evidence="13">
    <location>
        <begin position="1623"/>
        <end position="1659"/>
    </location>
</feature>
<dbReference type="Proteomes" id="UP001174909">
    <property type="component" value="Unassembled WGS sequence"/>
</dbReference>
<dbReference type="GO" id="GO:0006508">
    <property type="term" value="P:proteolysis"/>
    <property type="evidence" value="ECO:0007669"/>
    <property type="project" value="UniProtKB-KW"/>
</dbReference>
<comment type="caution">
    <text evidence="16">The sequence shown here is derived from an EMBL/GenBank/DDBJ whole genome shotgun (WGS) entry which is preliminary data.</text>
</comment>
<feature type="domain" description="SRCR" evidence="15">
    <location>
        <begin position="1042"/>
        <end position="1144"/>
    </location>
</feature>
<dbReference type="PROSITE" id="PS00420">
    <property type="entry name" value="SRCR_1"/>
    <property type="match status" value="7"/>
</dbReference>
<feature type="disulfide bond" evidence="12">
    <location>
        <begin position="1111"/>
        <end position="1121"/>
    </location>
</feature>
<feature type="domain" description="SRCR" evidence="15">
    <location>
        <begin position="293"/>
        <end position="396"/>
    </location>
</feature>
<dbReference type="GO" id="GO:0008236">
    <property type="term" value="F:serine-type peptidase activity"/>
    <property type="evidence" value="ECO:0007669"/>
    <property type="project" value="UniProtKB-KW"/>
</dbReference>
<comment type="subcellular location">
    <subcellularLocation>
        <location evidence="1">Secreted</location>
    </subcellularLocation>
</comment>
<dbReference type="SMART" id="SM00202">
    <property type="entry name" value="SR"/>
    <property type="match status" value="12"/>
</dbReference>
<evidence type="ECO:0000256" key="11">
    <source>
        <dbReference type="PROSITE-ProRule" id="PRU00124"/>
    </source>
</evidence>
<feature type="disulfide bond" evidence="11">
    <location>
        <begin position="1496"/>
        <end position="1511"/>
    </location>
</feature>
<dbReference type="PROSITE" id="PS50287">
    <property type="entry name" value="SRCR_2"/>
    <property type="match status" value="12"/>
</dbReference>
<keyword evidence="3" id="KW-0645">Protease</keyword>
<dbReference type="SUPFAM" id="SSF56487">
    <property type="entry name" value="SRCR-like"/>
    <property type="match status" value="12"/>
</dbReference>
<feature type="disulfide bond" evidence="12">
    <location>
        <begin position="138"/>
        <end position="148"/>
    </location>
</feature>
<dbReference type="InterPro" id="IPR023415">
    <property type="entry name" value="LDLR_class-A_CS"/>
</dbReference>
<keyword evidence="10" id="KW-0325">Glycoprotein</keyword>
<feature type="disulfide bond" evidence="11">
    <location>
        <begin position="1484"/>
        <end position="1502"/>
    </location>
</feature>
<dbReference type="PROSITE" id="PS50068">
    <property type="entry name" value="LDLRA_2"/>
    <property type="match status" value="5"/>
</dbReference>
<keyword evidence="14" id="KW-0812">Transmembrane</keyword>
<feature type="domain" description="SRCR" evidence="15">
    <location>
        <begin position="69"/>
        <end position="170"/>
    </location>
</feature>
<keyword evidence="8 12" id="KW-1015">Disulfide bond</keyword>
<feature type="disulfide bond" evidence="12">
    <location>
        <begin position="1307"/>
        <end position="1368"/>
    </location>
</feature>
<feature type="disulfide bond" evidence="11">
    <location>
        <begin position="515"/>
        <end position="530"/>
    </location>
</feature>
<evidence type="ECO:0000259" key="15">
    <source>
        <dbReference type="PROSITE" id="PS50287"/>
    </source>
</evidence>
<dbReference type="Gene3D" id="3.10.250.10">
    <property type="entry name" value="SRCR-like domain"/>
    <property type="match status" value="12"/>
</dbReference>
<dbReference type="EMBL" id="CASHTH010003004">
    <property type="protein sequence ID" value="CAI8038679.1"/>
    <property type="molecule type" value="Genomic_DNA"/>
</dbReference>
<feature type="domain" description="SRCR" evidence="15">
    <location>
        <begin position="1266"/>
        <end position="1369"/>
    </location>
</feature>
<feature type="disulfide bond" evidence="12">
    <location>
        <begin position="320"/>
        <end position="384"/>
    </location>
</feature>
<feature type="disulfide bond" evidence="12">
    <location>
        <begin position="1223"/>
        <end position="1233"/>
    </location>
</feature>
<feature type="domain" description="SRCR" evidence="15">
    <location>
        <begin position="871"/>
        <end position="965"/>
    </location>
</feature>
<feature type="disulfide bond" evidence="11">
    <location>
        <begin position="1021"/>
        <end position="1036"/>
    </location>
</feature>
<keyword evidence="5" id="KW-0677">Repeat</keyword>
<organism evidence="16 17">
    <name type="scientific">Geodia barretti</name>
    <name type="common">Barrett's horny sponge</name>
    <dbReference type="NCBI Taxonomy" id="519541"/>
    <lineage>
        <taxon>Eukaryota</taxon>
        <taxon>Metazoa</taxon>
        <taxon>Porifera</taxon>
        <taxon>Demospongiae</taxon>
        <taxon>Heteroscleromorpha</taxon>
        <taxon>Tetractinellida</taxon>
        <taxon>Astrophorina</taxon>
        <taxon>Geodiidae</taxon>
        <taxon>Geodia</taxon>
    </lineage>
</organism>
<evidence type="ECO:0000256" key="2">
    <source>
        <dbReference type="ARBA" id="ARBA00022525"/>
    </source>
</evidence>
<evidence type="ECO:0000256" key="14">
    <source>
        <dbReference type="SAM" id="Phobius"/>
    </source>
</evidence>
<evidence type="ECO:0000256" key="9">
    <source>
        <dbReference type="ARBA" id="ARBA00023170"/>
    </source>
</evidence>
<feature type="domain" description="SRCR" evidence="15">
    <location>
        <begin position="647"/>
        <end position="748"/>
    </location>
</feature>
<feature type="domain" description="SRCR" evidence="15">
    <location>
        <begin position="1153"/>
        <end position="1254"/>
    </location>
</feature>
<dbReference type="PANTHER" id="PTHR19331">
    <property type="entry name" value="SCAVENGER RECEPTOR DOMAIN-CONTAINING"/>
    <property type="match status" value="1"/>
</dbReference>
<evidence type="ECO:0000256" key="4">
    <source>
        <dbReference type="ARBA" id="ARBA00022729"/>
    </source>
</evidence>
<dbReference type="InterPro" id="IPR036772">
    <property type="entry name" value="SRCR-like_dom_sf"/>
</dbReference>